<comment type="caution">
    <text evidence="4">The sequence shown here is derived from an EMBL/GenBank/DDBJ whole genome shotgun (WGS) entry which is preliminary data.</text>
</comment>
<dbReference type="HAMAP" id="MF_00023">
    <property type="entry name" value="SmpB"/>
    <property type="match status" value="1"/>
</dbReference>
<dbReference type="GO" id="GO:0070930">
    <property type="term" value="P:trans-translation-dependent protein tagging"/>
    <property type="evidence" value="ECO:0007669"/>
    <property type="project" value="TreeGrafter"/>
</dbReference>
<dbReference type="GO" id="GO:0003723">
    <property type="term" value="F:RNA binding"/>
    <property type="evidence" value="ECO:0007669"/>
    <property type="project" value="UniProtKB-UniRule"/>
</dbReference>
<dbReference type="NCBIfam" id="NF003843">
    <property type="entry name" value="PRK05422.1"/>
    <property type="match status" value="1"/>
</dbReference>
<evidence type="ECO:0000313" key="5">
    <source>
        <dbReference type="Proteomes" id="UP000179118"/>
    </source>
</evidence>
<dbReference type="EMBL" id="MHUT01000018">
    <property type="protein sequence ID" value="OHA80546.1"/>
    <property type="molecule type" value="Genomic_DNA"/>
</dbReference>
<dbReference type="Proteomes" id="UP000179118">
    <property type="component" value="Unassembled WGS sequence"/>
</dbReference>
<dbReference type="PANTHER" id="PTHR30308:SF2">
    <property type="entry name" value="SSRA-BINDING PROTEIN"/>
    <property type="match status" value="1"/>
</dbReference>
<dbReference type="AlphaFoldDB" id="A0A1G2S664"/>
<dbReference type="InterPro" id="IPR020081">
    <property type="entry name" value="SsrA-bd_prot_CS"/>
</dbReference>
<proteinExistence type="inferred from homology"/>
<evidence type="ECO:0000256" key="3">
    <source>
        <dbReference type="HAMAP-Rule" id="MF_00023"/>
    </source>
</evidence>
<comment type="function">
    <text evidence="3">Required for rescue of stalled ribosomes mediated by trans-translation. Binds to transfer-messenger RNA (tmRNA), required for stable association of tmRNA with ribosomes. tmRNA and SmpB together mimic tRNA shape, replacing the anticodon stem-loop with SmpB. tmRNA is encoded by the ssrA gene; the 2 termini fold to resemble tRNA(Ala) and it encodes a 'tag peptide', a short internal open reading frame. During trans-translation Ala-aminoacylated tmRNA acts like a tRNA, entering the A-site of stalled ribosomes, displacing the stalled mRNA. The ribosome then switches to translate the ORF on the tmRNA; the nascent peptide is terminated with the 'tag peptide' encoded by the tmRNA and targeted for degradation. The ribosome is freed to recommence translation, which seems to be the essential function of trans-translation.</text>
</comment>
<dbReference type="SUPFAM" id="SSF74982">
    <property type="entry name" value="Small protein B (SmpB)"/>
    <property type="match status" value="1"/>
</dbReference>
<protein>
    <recommendedName>
        <fullName evidence="3">SsrA-binding protein</fullName>
    </recommendedName>
    <alternativeName>
        <fullName evidence="3">Small protein B</fullName>
    </alternativeName>
</protein>
<gene>
    <name evidence="3" type="primary">smpB</name>
    <name evidence="4" type="ORF">A3D51_00515</name>
</gene>
<dbReference type="PANTHER" id="PTHR30308">
    <property type="entry name" value="TMRNA-BINDING COMPONENT OF TRANS-TRANSLATION TAGGING COMPLEX"/>
    <property type="match status" value="1"/>
</dbReference>
<dbReference type="CDD" id="cd09294">
    <property type="entry name" value="SmpB"/>
    <property type="match status" value="1"/>
</dbReference>
<dbReference type="InterPro" id="IPR000037">
    <property type="entry name" value="SsrA-bd_prot"/>
</dbReference>
<comment type="similarity">
    <text evidence="3">Belongs to the SmpB family.</text>
</comment>
<dbReference type="GO" id="GO:0070929">
    <property type="term" value="P:trans-translation"/>
    <property type="evidence" value="ECO:0007669"/>
    <property type="project" value="UniProtKB-UniRule"/>
</dbReference>
<dbReference type="Gene3D" id="2.40.280.10">
    <property type="match status" value="1"/>
</dbReference>
<dbReference type="GO" id="GO:0005829">
    <property type="term" value="C:cytosol"/>
    <property type="evidence" value="ECO:0007669"/>
    <property type="project" value="TreeGrafter"/>
</dbReference>
<evidence type="ECO:0000313" key="4">
    <source>
        <dbReference type="EMBL" id="OHA80546.1"/>
    </source>
</evidence>
<comment type="subcellular location">
    <subcellularLocation>
        <location evidence="3">Cytoplasm</location>
    </subcellularLocation>
    <text evidence="3">The tmRNA-SmpB complex associates with stalled 70S ribosomes.</text>
</comment>
<sequence length="148" mass="16768">MSLIENKKIHFNYEILERYEAGIELFGIEVKAVRAGRGSLEGSHVTVRGGEAYLIGATIQPYQAGNTLKDYDATRNRKLLLTKTEIAELSAQESKKGLTIVPIAVYNKNRKLKVEIAIVRGKKTHDKRETIKKREAERDVMRDIKSAR</sequence>
<reference evidence="4 5" key="1">
    <citation type="journal article" date="2016" name="Nat. Commun.">
        <title>Thousands of microbial genomes shed light on interconnected biogeochemical processes in an aquifer system.</title>
        <authorList>
            <person name="Anantharaman K."/>
            <person name="Brown C.T."/>
            <person name="Hug L.A."/>
            <person name="Sharon I."/>
            <person name="Castelle C.J."/>
            <person name="Probst A.J."/>
            <person name="Thomas B.C."/>
            <person name="Singh A."/>
            <person name="Wilkins M.J."/>
            <person name="Karaoz U."/>
            <person name="Brodie E.L."/>
            <person name="Williams K.H."/>
            <person name="Hubbard S.S."/>
            <person name="Banfield J.F."/>
        </authorList>
    </citation>
    <scope>NUCLEOTIDE SEQUENCE [LARGE SCALE GENOMIC DNA]</scope>
</reference>
<dbReference type="PROSITE" id="PS01317">
    <property type="entry name" value="SSRP"/>
    <property type="match status" value="1"/>
</dbReference>
<dbReference type="NCBIfam" id="TIGR00086">
    <property type="entry name" value="smpB"/>
    <property type="match status" value="1"/>
</dbReference>
<name>A0A1G2S664_9BACT</name>
<accession>A0A1G2S664</accession>
<evidence type="ECO:0000256" key="2">
    <source>
        <dbReference type="ARBA" id="ARBA00022884"/>
    </source>
</evidence>
<keyword evidence="2 3" id="KW-0694">RNA-binding</keyword>
<evidence type="ECO:0000256" key="1">
    <source>
        <dbReference type="ARBA" id="ARBA00022490"/>
    </source>
</evidence>
<dbReference type="InterPro" id="IPR023620">
    <property type="entry name" value="SmpB"/>
</dbReference>
<keyword evidence="1 3" id="KW-0963">Cytoplasm</keyword>
<dbReference type="Pfam" id="PF01668">
    <property type="entry name" value="SmpB"/>
    <property type="match status" value="1"/>
</dbReference>
<organism evidence="4 5">
    <name type="scientific">Candidatus Yonathbacteria bacterium RIFCSPHIGHO2_02_FULL_44_14</name>
    <dbReference type="NCBI Taxonomy" id="1802724"/>
    <lineage>
        <taxon>Bacteria</taxon>
        <taxon>Candidatus Yonathiibacteriota</taxon>
    </lineage>
</organism>